<feature type="chain" id="PRO_5003712244" evidence="4">
    <location>
        <begin position="22"/>
        <end position="1040"/>
    </location>
</feature>
<protein>
    <submittedName>
        <fullName evidence="5">Transmembrane protein, putative</fullName>
    </submittedName>
</protein>
<name>I7M4J6_TETTS</name>
<dbReference type="Proteomes" id="UP000009168">
    <property type="component" value="Unassembled WGS sequence"/>
</dbReference>
<keyword evidence="3" id="KW-1133">Transmembrane helix</keyword>
<feature type="transmembrane region" description="Helical" evidence="3">
    <location>
        <begin position="426"/>
        <end position="446"/>
    </location>
</feature>
<evidence type="ECO:0000256" key="4">
    <source>
        <dbReference type="SAM" id="SignalP"/>
    </source>
</evidence>
<evidence type="ECO:0000256" key="2">
    <source>
        <dbReference type="SAM" id="MobiDB-lite"/>
    </source>
</evidence>
<feature type="compositionally biased region" description="Polar residues" evidence="2">
    <location>
        <begin position="935"/>
        <end position="948"/>
    </location>
</feature>
<dbReference type="InParanoid" id="I7M4J6"/>
<feature type="transmembrane region" description="Helical" evidence="3">
    <location>
        <begin position="591"/>
        <end position="609"/>
    </location>
</feature>
<feature type="transmembrane region" description="Helical" evidence="3">
    <location>
        <begin position="562"/>
        <end position="585"/>
    </location>
</feature>
<feature type="transmembrane region" description="Helical" evidence="3">
    <location>
        <begin position="329"/>
        <end position="348"/>
    </location>
</feature>
<keyword evidence="3 5" id="KW-0812">Transmembrane</keyword>
<feature type="signal peptide" evidence="4">
    <location>
        <begin position="1"/>
        <end position="21"/>
    </location>
</feature>
<dbReference type="AlphaFoldDB" id="I7M4J6"/>
<feature type="transmembrane region" description="Helical" evidence="3">
    <location>
        <begin position="652"/>
        <end position="673"/>
    </location>
</feature>
<feature type="compositionally biased region" description="Basic residues" evidence="2">
    <location>
        <begin position="1012"/>
        <end position="1021"/>
    </location>
</feature>
<keyword evidence="6" id="KW-1185">Reference proteome</keyword>
<feature type="compositionally biased region" description="Basic and acidic residues" evidence="2">
    <location>
        <begin position="980"/>
        <end position="1002"/>
    </location>
</feature>
<feature type="transmembrane region" description="Helical" evidence="3">
    <location>
        <begin position="467"/>
        <end position="491"/>
    </location>
</feature>
<dbReference type="KEGG" id="tet:TTHERM_00647160"/>
<keyword evidence="4" id="KW-0732">Signal</keyword>
<evidence type="ECO:0000256" key="3">
    <source>
        <dbReference type="SAM" id="Phobius"/>
    </source>
</evidence>
<gene>
    <name evidence="5" type="ORF">TTHERM_00647160</name>
</gene>
<dbReference type="PANTHER" id="PTHR39767:SF2">
    <property type="entry name" value="CHROMOSOME UNDETERMINED SCAFFOLD_1, WHOLE GENOME SHOTGUN SEQUENCE"/>
    <property type="match status" value="1"/>
</dbReference>
<dbReference type="RefSeq" id="XP_001027425.1">
    <property type="nucleotide sequence ID" value="XM_001027425.1"/>
</dbReference>
<feature type="transmembrane region" description="Helical" evidence="3">
    <location>
        <begin position="503"/>
        <end position="524"/>
    </location>
</feature>
<evidence type="ECO:0000256" key="1">
    <source>
        <dbReference type="SAM" id="Coils"/>
    </source>
</evidence>
<feature type="coiled-coil region" evidence="1">
    <location>
        <begin position="681"/>
        <end position="718"/>
    </location>
</feature>
<feature type="compositionally biased region" description="Polar residues" evidence="2">
    <location>
        <begin position="854"/>
        <end position="863"/>
    </location>
</feature>
<proteinExistence type="predicted"/>
<keyword evidence="3" id="KW-0472">Membrane</keyword>
<accession>I7M4J6</accession>
<dbReference type="HOGENOM" id="CLU_292802_0_0_1"/>
<feature type="region of interest" description="Disordered" evidence="2">
    <location>
        <begin position="935"/>
        <end position="1023"/>
    </location>
</feature>
<evidence type="ECO:0000313" key="6">
    <source>
        <dbReference type="Proteomes" id="UP000009168"/>
    </source>
</evidence>
<feature type="region of interest" description="Disordered" evidence="2">
    <location>
        <begin position="828"/>
        <end position="887"/>
    </location>
</feature>
<keyword evidence="1" id="KW-0175">Coiled coil</keyword>
<dbReference type="GeneID" id="7833624"/>
<organism evidence="5 6">
    <name type="scientific">Tetrahymena thermophila (strain SB210)</name>
    <dbReference type="NCBI Taxonomy" id="312017"/>
    <lineage>
        <taxon>Eukaryota</taxon>
        <taxon>Sar</taxon>
        <taxon>Alveolata</taxon>
        <taxon>Ciliophora</taxon>
        <taxon>Intramacronucleata</taxon>
        <taxon>Oligohymenophorea</taxon>
        <taxon>Hymenostomatida</taxon>
        <taxon>Tetrahymenina</taxon>
        <taxon>Tetrahymenidae</taxon>
        <taxon>Tetrahymena</taxon>
    </lineage>
</organism>
<dbReference type="EMBL" id="GG662245">
    <property type="protein sequence ID" value="EAS07183.1"/>
    <property type="molecule type" value="Genomic_DNA"/>
</dbReference>
<reference evidence="6" key="1">
    <citation type="journal article" date="2006" name="PLoS Biol.">
        <title>Macronuclear genome sequence of the ciliate Tetrahymena thermophila, a model eukaryote.</title>
        <authorList>
            <person name="Eisen J.A."/>
            <person name="Coyne R.S."/>
            <person name="Wu M."/>
            <person name="Wu D."/>
            <person name="Thiagarajan M."/>
            <person name="Wortman J.R."/>
            <person name="Badger J.H."/>
            <person name="Ren Q."/>
            <person name="Amedeo P."/>
            <person name="Jones K.M."/>
            <person name="Tallon L.J."/>
            <person name="Delcher A.L."/>
            <person name="Salzberg S.L."/>
            <person name="Silva J.C."/>
            <person name="Haas B.J."/>
            <person name="Majoros W.H."/>
            <person name="Farzad M."/>
            <person name="Carlton J.M."/>
            <person name="Smith R.K. Jr."/>
            <person name="Garg J."/>
            <person name="Pearlman R.E."/>
            <person name="Karrer K.M."/>
            <person name="Sun L."/>
            <person name="Manning G."/>
            <person name="Elde N.C."/>
            <person name="Turkewitz A.P."/>
            <person name="Asai D.J."/>
            <person name="Wilkes D.E."/>
            <person name="Wang Y."/>
            <person name="Cai H."/>
            <person name="Collins K."/>
            <person name="Stewart B.A."/>
            <person name="Lee S.R."/>
            <person name="Wilamowska K."/>
            <person name="Weinberg Z."/>
            <person name="Ruzzo W.L."/>
            <person name="Wloga D."/>
            <person name="Gaertig J."/>
            <person name="Frankel J."/>
            <person name="Tsao C.-C."/>
            <person name="Gorovsky M.A."/>
            <person name="Keeling P.J."/>
            <person name="Waller R.F."/>
            <person name="Patron N.J."/>
            <person name="Cherry J.M."/>
            <person name="Stover N.A."/>
            <person name="Krieger C.J."/>
            <person name="del Toro C."/>
            <person name="Ryder H.F."/>
            <person name="Williamson S.C."/>
            <person name="Barbeau R.A."/>
            <person name="Hamilton E.P."/>
            <person name="Orias E."/>
        </authorList>
    </citation>
    <scope>NUCLEOTIDE SEQUENCE [LARGE SCALE GENOMIC DNA]</scope>
    <source>
        <strain evidence="6">SB210</strain>
    </source>
</reference>
<evidence type="ECO:0000313" key="5">
    <source>
        <dbReference type="EMBL" id="EAS07183.1"/>
    </source>
</evidence>
<sequence>MRQKCIFILALCLIIPSLTKGQTTLIEDQYYTDCVLSMDANYNNQLWVKIDKTTQSPVSFMNCINICQNNPPDVLYLLGLFDKSTKIKRKIEIFQKHSQLQFNIKLMQIDRWNVGEQFNIYVDGKNAATWTFTQPSNQDFCGMKGTLPIQQDTQVNLSFSVPHITNIVEVIIDTTMIGNGQWGLQSFVMSSSTCVSGDCLNMQALTFDLQAFDRYDLPDNQRFQVVLSFNQPFVFSQGTFASNTNFSIWEIDSSGYSTNVQQLNTTSYVIYLNLQTTIRENYFNLTFITPQYVRAVSTYDTIVNTYNASVLLPTYFYYSPSTISSSQNIAFAVWILGIVLTISLIPLILYKQFEVVAYTYYVHQMIYYYSFSQIRMPYNIVQFFESFKVYNFDFLPNIFKLAIDQNTTYGYVYQFKTDSLFLKNAGYLYTLFIIFLIVYFIVKLFSMEKFMKIKRIQTVMKSILQNVFEWNLFLEYSLLCFMHLLFAIFLQFFDLQFGYPVCYFSFLLCLISIILIVIQLIYLVKFIYKNKQKILEEDAKIETQFGVLWQSLKKDSFYFQTCFNMLLIFRRLIFIAIATFLSSFVYVQYELYNICNCCIMFLVAIYKPYVQQRNNFKVFISELQLVIIQAMIQNFGKDEGNDEDSRVKLGWFMISQILLLITMHYVFVGYEIARYAKFWFIKQISDAEEEFKQKIEKAAEEQKKLLGQENNENNQEKNIINGISFAVEDNLNHRRRRKSSRSSNFIEILSNSNKNIGENEKANKSQSQINDIQTIKSEFQDNLSRQRQREPSIVVFSKIANEDQHIQPILKKPTFQKKVTLNNNEAVNQIQDQSHDNKISQPNLNESKEEDGIQQRNKINPGNTDDKHMRHNRRKRNNTYISQVSVKSRKSIQGFEDISMVQLQPEVQNEKEEYANLRRFKAQSVQQMQLRYSEQISGQPTSQTNINTHNRKRHRTNSKVFQEVGVEQQHSSRTIVINPKEGKDSSIVKQPEKLSKTEKTEEQLSSQENVKQKLKKKKTKGVRVDSSQFQNIFSQLDSDK</sequence>
<dbReference type="PANTHER" id="PTHR39767">
    <property type="entry name" value="CALCIUM/CALMODULIN-BINDING MEMBRANE PROTEIN PCM4-RELATED"/>
    <property type="match status" value="1"/>
</dbReference>